<sequence>MKPTCSSVLVAVREKMKSVGVQALIVPSSDAHNSEYVAPHFQRRAFITNFKGSAGTALITEKRALLWTDGRYWTEAESSLYPEFELMKQGKLGEPTLEEWLEREMGPDTPVGLDPYVCTVAEWDRMVNEQNVQLQAVEDIVGPLMPPATGEVKPLYERPAEFCGATRKEKRDQLVKELKVHKCDFMLLSALDEICWLTNLRGDDVPYNPVFYAYAYVAVEQPLVQVYVQEEKITEAIRKSCEKDIVFLPYEKLTEDLRKLPSHYRALVDVRQTSEAVHRILKEGNMKTKKVVCGPAQELKAVKNDVELKGFRACHVRDGVALTRYLAWLHHQITALNRTDLTEYEAATQLQSFREEGEHYVQLSFTTISSTGPNGAIVHYSAPPVGSAAIRKDALYLVDSGAQYMDGTTDVTRTVCFQAPTEEERKMYTLVLKGHIALHRSVFPEGTSGHRIDVLARQALWQRGLDYAHGTGHGVGSFLNVHEGPHGIGQRPVLTGANLKEGCIVSNEPGFYKKGHYGIRIENLEEIVKVETEYTEDTVFLGMRYLTLVPLCRDLIDPTLLSKEEVDFVNTYHKEVQAALSPGLTDPIAESYLSYHTQPI</sequence>
<dbReference type="InterPro" id="IPR000994">
    <property type="entry name" value="Pept_M24"/>
</dbReference>
<evidence type="ECO:0000256" key="6">
    <source>
        <dbReference type="RuleBase" id="RU000590"/>
    </source>
</evidence>
<evidence type="ECO:0000259" key="9">
    <source>
        <dbReference type="Pfam" id="PF16188"/>
    </source>
</evidence>
<evidence type="ECO:0000256" key="2">
    <source>
        <dbReference type="ARBA" id="ARBA00008766"/>
    </source>
</evidence>
<dbReference type="GO" id="GO:0070006">
    <property type="term" value="F:metalloaminopeptidase activity"/>
    <property type="evidence" value="ECO:0007669"/>
    <property type="project" value="InterPro"/>
</dbReference>
<dbReference type="Pfam" id="PF16189">
    <property type="entry name" value="Creatinase_N_2"/>
    <property type="match status" value="1"/>
</dbReference>
<dbReference type="Gene3D" id="3.40.350.10">
    <property type="entry name" value="Creatinase/prolidase N-terminal domain"/>
    <property type="match status" value="2"/>
</dbReference>
<protein>
    <submittedName>
        <fullName evidence="10">Creatinase/Prolidase N-terminal domain/Metallopeptidase family M24/C-terminal region of peptidase_M24, putative</fullName>
    </submittedName>
</protein>
<dbReference type="InterPro" id="IPR032416">
    <property type="entry name" value="Peptidase_M24_C"/>
</dbReference>
<evidence type="ECO:0000259" key="8">
    <source>
        <dbReference type="Pfam" id="PF01321"/>
    </source>
</evidence>
<dbReference type="InterPro" id="IPR029149">
    <property type="entry name" value="Creatin/AminoP/Spt16_N"/>
</dbReference>
<dbReference type="InterPro" id="IPR036005">
    <property type="entry name" value="Creatinase/aminopeptidase-like"/>
</dbReference>
<dbReference type="InterPro" id="IPR050422">
    <property type="entry name" value="X-Pro_aminopeptidase_P"/>
</dbReference>
<proteinExistence type="inferred from homology"/>
<feature type="domain" description="Peptidase M24 C-terminal" evidence="9">
    <location>
        <begin position="540"/>
        <end position="600"/>
    </location>
</feature>
<dbReference type="SUPFAM" id="SSF53092">
    <property type="entry name" value="Creatinase/prolidase N-terminal domain"/>
    <property type="match status" value="1"/>
</dbReference>
<dbReference type="InterPro" id="IPR033740">
    <property type="entry name" value="Pept_M24B"/>
</dbReference>
<dbReference type="SUPFAM" id="SSF55920">
    <property type="entry name" value="Creatinase/aminopeptidase"/>
    <property type="match status" value="1"/>
</dbReference>
<dbReference type="EMBL" id="LR877152">
    <property type="protein sequence ID" value="CAD2217401.1"/>
    <property type="molecule type" value="Genomic_DNA"/>
</dbReference>
<evidence type="ECO:0000259" key="7">
    <source>
        <dbReference type="Pfam" id="PF00557"/>
    </source>
</evidence>
<evidence type="ECO:0000313" key="11">
    <source>
        <dbReference type="Proteomes" id="UP000515908"/>
    </source>
</evidence>
<evidence type="ECO:0000256" key="1">
    <source>
        <dbReference type="ARBA" id="ARBA00001936"/>
    </source>
</evidence>
<dbReference type="GO" id="GO:0046872">
    <property type="term" value="F:metal ion binding"/>
    <property type="evidence" value="ECO:0007669"/>
    <property type="project" value="UniProtKB-KW"/>
</dbReference>
<keyword evidence="5" id="KW-0464">Manganese</keyword>
<dbReference type="VEuPathDB" id="TriTrypDB:ADEAN_000487900"/>
<reference evidence="10 11" key="1">
    <citation type="submission" date="2020-08" db="EMBL/GenBank/DDBJ databases">
        <authorList>
            <person name="Newling K."/>
            <person name="Davey J."/>
            <person name="Forrester S."/>
        </authorList>
    </citation>
    <scope>NUCLEOTIDE SEQUENCE [LARGE SCALE GENOMIC DNA]</scope>
    <source>
        <strain evidence="11">Crithidia deanei Carvalho (ATCC PRA-265)</strain>
    </source>
</reference>
<feature type="domain" description="Creatinase N-terminal" evidence="8">
    <location>
        <begin position="11"/>
        <end position="136"/>
    </location>
</feature>
<dbReference type="PANTHER" id="PTHR43763">
    <property type="entry name" value="XAA-PRO AMINOPEPTIDASE 1"/>
    <property type="match status" value="1"/>
</dbReference>
<keyword evidence="3 6" id="KW-0479">Metal-binding</keyword>
<dbReference type="PROSITE" id="PS00491">
    <property type="entry name" value="PROLINE_PEPTIDASE"/>
    <property type="match status" value="1"/>
</dbReference>
<organism evidence="10 11">
    <name type="scientific">Angomonas deanei</name>
    <dbReference type="NCBI Taxonomy" id="59799"/>
    <lineage>
        <taxon>Eukaryota</taxon>
        <taxon>Discoba</taxon>
        <taxon>Euglenozoa</taxon>
        <taxon>Kinetoplastea</taxon>
        <taxon>Metakinetoplastina</taxon>
        <taxon>Trypanosomatida</taxon>
        <taxon>Trypanosomatidae</taxon>
        <taxon>Strigomonadinae</taxon>
        <taxon>Angomonas</taxon>
    </lineage>
</organism>
<dbReference type="InterPro" id="IPR001131">
    <property type="entry name" value="Peptidase_M24B_aminopep-P_CS"/>
</dbReference>
<evidence type="ECO:0000313" key="10">
    <source>
        <dbReference type="EMBL" id="CAD2217401.1"/>
    </source>
</evidence>
<name>A0A7G2CEK6_9TRYP</name>
<evidence type="ECO:0000256" key="5">
    <source>
        <dbReference type="ARBA" id="ARBA00023211"/>
    </source>
</evidence>
<dbReference type="CDD" id="cd01085">
    <property type="entry name" value="APP"/>
    <property type="match status" value="1"/>
</dbReference>
<dbReference type="Gene3D" id="3.90.230.10">
    <property type="entry name" value="Creatinase/methionine aminopeptidase superfamily"/>
    <property type="match status" value="1"/>
</dbReference>
<dbReference type="Pfam" id="PF00557">
    <property type="entry name" value="Peptidase_M24"/>
    <property type="match status" value="1"/>
</dbReference>
<feature type="domain" description="Peptidase M24" evidence="7">
    <location>
        <begin position="311"/>
        <end position="524"/>
    </location>
</feature>
<comment type="cofactor">
    <cofactor evidence="1">
        <name>Mn(2+)</name>
        <dbReference type="ChEBI" id="CHEBI:29035"/>
    </cofactor>
</comment>
<dbReference type="PANTHER" id="PTHR43763:SF6">
    <property type="entry name" value="XAA-PRO AMINOPEPTIDASE 1"/>
    <property type="match status" value="1"/>
</dbReference>
<dbReference type="GO" id="GO:0005737">
    <property type="term" value="C:cytoplasm"/>
    <property type="evidence" value="ECO:0007669"/>
    <property type="project" value="UniProtKB-ARBA"/>
</dbReference>
<dbReference type="Pfam" id="PF16188">
    <property type="entry name" value="Peptidase_M24_C"/>
    <property type="match status" value="1"/>
</dbReference>
<keyword evidence="11" id="KW-1185">Reference proteome</keyword>
<gene>
    <name evidence="10" type="ORF">ADEAN_000487900</name>
</gene>
<dbReference type="InterPro" id="IPR000587">
    <property type="entry name" value="Creatinase_N"/>
</dbReference>
<accession>A0A7G2CEK6</accession>
<dbReference type="FunFam" id="3.90.230.10:FF:000007">
    <property type="entry name" value="Xaa-Pro aminopeptidase P"/>
    <property type="match status" value="1"/>
</dbReference>
<dbReference type="Proteomes" id="UP000515908">
    <property type="component" value="Chromosome 08"/>
</dbReference>
<dbReference type="AlphaFoldDB" id="A0A7G2CEK6"/>
<dbReference type="Pfam" id="PF01321">
    <property type="entry name" value="Creatinase_N"/>
    <property type="match status" value="1"/>
</dbReference>
<evidence type="ECO:0000256" key="4">
    <source>
        <dbReference type="ARBA" id="ARBA00022801"/>
    </source>
</evidence>
<keyword evidence="4" id="KW-0378">Hydrolase</keyword>
<comment type="similarity">
    <text evidence="2 6">Belongs to the peptidase M24B family.</text>
</comment>
<evidence type="ECO:0000256" key="3">
    <source>
        <dbReference type="ARBA" id="ARBA00022723"/>
    </source>
</evidence>